<keyword evidence="2" id="KW-1185">Reference proteome</keyword>
<accession>A0A4Z1I089</accession>
<reference evidence="1 2" key="1">
    <citation type="submission" date="2017-12" db="EMBL/GenBank/DDBJ databases">
        <title>Comparative genomics of Botrytis spp.</title>
        <authorList>
            <person name="Valero-Jimenez C.A."/>
            <person name="Tapia P."/>
            <person name="Veloso J."/>
            <person name="Silva-Moreno E."/>
            <person name="Staats M."/>
            <person name="Valdes J.H."/>
            <person name="Van Kan J.A.L."/>
        </authorList>
    </citation>
    <scope>NUCLEOTIDE SEQUENCE [LARGE SCALE GENOMIC DNA]</scope>
    <source>
        <strain evidence="1 2">MUCL11595</strain>
    </source>
</reference>
<sequence>MVGRRAWSHEIWGRELWCIGPRAVSNYFTWKSENFAALIISTANIKLLFSSSKALLKLRFQNAQIYLLPAFARLWDDLLEALYVGQ</sequence>
<dbReference type="AlphaFoldDB" id="A0A4Z1I089"/>
<comment type="caution">
    <text evidence="1">The sequence shown here is derived from an EMBL/GenBank/DDBJ whole genome shotgun (WGS) entry which is preliminary data.</text>
</comment>
<dbReference type="OrthoDB" id="10501771at2759"/>
<gene>
    <name evidence="1" type="ORF">BCON_0101g00230</name>
</gene>
<evidence type="ECO:0000313" key="1">
    <source>
        <dbReference type="EMBL" id="TGO54851.1"/>
    </source>
</evidence>
<name>A0A4Z1I089_9HELO</name>
<proteinExistence type="predicted"/>
<evidence type="ECO:0000313" key="2">
    <source>
        <dbReference type="Proteomes" id="UP000297527"/>
    </source>
</evidence>
<protein>
    <submittedName>
        <fullName evidence="1">Uncharacterized protein</fullName>
    </submittedName>
</protein>
<dbReference type="Proteomes" id="UP000297527">
    <property type="component" value="Unassembled WGS sequence"/>
</dbReference>
<organism evidence="1 2">
    <name type="scientific">Botryotinia convoluta</name>
    <dbReference type="NCBI Taxonomy" id="54673"/>
    <lineage>
        <taxon>Eukaryota</taxon>
        <taxon>Fungi</taxon>
        <taxon>Dikarya</taxon>
        <taxon>Ascomycota</taxon>
        <taxon>Pezizomycotina</taxon>
        <taxon>Leotiomycetes</taxon>
        <taxon>Helotiales</taxon>
        <taxon>Sclerotiniaceae</taxon>
        <taxon>Botryotinia</taxon>
    </lineage>
</organism>
<dbReference type="EMBL" id="PQXN01000101">
    <property type="protein sequence ID" value="TGO54851.1"/>
    <property type="molecule type" value="Genomic_DNA"/>
</dbReference>